<feature type="region of interest" description="Disordered" evidence="1">
    <location>
        <begin position="253"/>
        <end position="284"/>
    </location>
</feature>
<keyword evidence="4" id="KW-1185">Reference proteome</keyword>
<proteinExistence type="predicted"/>
<gene>
    <name evidence="3" type="ORF">N2599_34135</name>
</gene>
<organism evidence="3 4">
    <name type="scientific">Rhizobium sullae</name>
    <name type="common">Rhizobium hedysari</name>
    <dbReference type="NCBI Taxonomy" id="50338"/>
    <lineage>
        <taxon>Bacteria</taxon>
        <taxon>Pseudomonadati</taxon>
        <taxon>Pseudomonadota</taxon>
        <taxon>Alphaproteobacteria</taxon>
        <taxon>Hyphomicrobiales</taxon>
        <taxon>Rhizobiaceae</taxon>
        <taxon>Rhizobium/Agrobacterium group</taxon>
        <taxon>Rhizobium</taxon>
    </lineage>
</organism>
<evidence type="ECO:0000259" key="2">
    <source>
        <dbReference type="Pfam" id="PF13175"/>
    </source>
</evidence>
<protein>
    <submittedName>
        <fullName evidence="3">AAA family ATPase</fullName>
    </submittedName>
</protein>
<evidence type="ECO:0000313" key="4">
    <source>
        <dbReference type="Proteomes" id="UP001060123"/>
    </source>
</evidence>
<feature type="compositionally biased region" description="Acidic residues" evidence="1">
    <location>
        <begin position="275"/>
        <end position="284"/>
    </location>
</feature>
<dbReference type="EMBL" id="CP104145">
    <property type="protein sequence ID" value="UWU19288.1"/>
    <property type="molecule type" value="Genomic_DNA"/>
</dbReference>
<feature type="domain" description="Endonuclease GajA/Old nuclease/RecF-like AAA" evidence="2">
    <location>
        <begin position="1"/>
        <end position="71"/>
    </location>
</feature>
<dbReference type="RefSeq" id="WP_051336848.1">
    <property type="nucleotide sequence ID" value="NZ_CP104145.1"/>
</dbReference>
<dbReference type="SUPFAM" id="SSF52540">
    <property type="entry name" value="P-loop containing nucleoside triphosphate hydrolases"/>
    <property type="match status" value="1"/>
</dbReference>
<dbReference type="PANTHER" id="PTHR32182:SF0">
    <property type="entry name" value="DNA REPLICATION AND REPAIR PROTEIN RECF"/>
    <property type="match status" value="1"/>
</dbReference>
<accession>A0ABY5XXS1</accession>
<sequence>MSITRVVVKNYRALRHADVTFGDEVNVIVGDNEAGKSTLLEAINLALRRQLNRRAADYELHPFLINADAVTEFVASHKGGVKVPPPEAVIELYLQETAKTVDLIGSINSERITCPGITMAIKLDENCLDQYRSYISDPSVLNSIPMEFYEIVWTSFAGTPLSPSSIPIKSALIDPSNISNSYAANKYVLEIVRDYLTKEQSVELALAYRTMRDTFQGDARITEINAELASKQGVVSSKVLSVAMDTTTRASWETEAEASSLKRNEKTERKHIVEQGDEDDCGSC</sequence>
<reference evidence="3" key="1">
    <citation type="submission" date="2022-09" db="EMBL/GenBank/DDBJ databases">
        <title>Australian commercial rhizobial inoculants.</title>
        <authorList>
            <person name="Kohlmeier M.G."/>
            <person name="O'Hara G.W."/>
            <person name="Colombi E."/>
            <person name="Ramsay J.P."/>
            <person name="Terpolilli J."/>
        </authorList>
    </citation>
    <scope>NUCLEOTIDE SEQUENCE</scope>
    <source>
        <strain evidence="3">WSM1592</strain>
        <plasmid evidence="3">pWSM1592_2</plasmid>
    </source>
</reference>
<keyword evidence="3" id="KW-0614">Plasmid</keyword>
<dbReference type="PANTHER" id="PTHR32182">
    <property type="entry name" value="DNA REPLICATION AND REPAIR PROTEIN RECF"/>
    <property type="match status" value="1"/>
</dbReference>
<dbReference type="InterPro" id="IPR041685">
    <property type="entry name" value="AAA_GajA/Old/RecF-like"/>
</dbReference>
<dbReference type="Gene3D" id="3.40.50.300">
    <property type="entry name" value="P-loop containing nucleotide triphosphate hydrolases"/>
    <property type="match status" value="1"/>
</dbReference>
<evidence type="ECO:0000313" key="3">
    <source>
        <dbReference type="EMBL" id="UWU19288.1"/>
    </source>
</evidence>
<dbReference type="Pfam" id="PF13175">
    <property type="entry name" value="AAA_15"/>
    <property type="match status" value="1"/>
</dbReference>
<geneLocation type="plasmid" evidence="3 4">
    <name>pWSM1592_2</name>
</geneLocation>
<dbReference type="InterPro" id="IPR027417">
    <property type="entry name" value="P-loop_NTPase"/>
</dbReference>
<dbReference type="Proteomes" id="UP001060123">
    <property type="component" value="Plasmid pWSM1592_2"/>
</dbReference>
<name>A0ABY5XXS1_RHISU</name>
<feature type="compositionally biased region" description="Basic and acidic residues" evidence="1">
    <location>
        <begin position="260"/>
        <end position="274"/>
    </location>
</feature>
<evidence type="ECO:0000256" key="1">
    <source>
        <dbReference type="SAM" id="MobiDB-lite"/>
    </source>
</evidence>